<comment type="caution">
    <text evidence="20">The sequence shown here is derived from an EMBL/GenBank/DDBJ whole genome shotgun (WGS) entry which is preliminary data.</text>
</comment>
<dbReference type="SMART" id="SM00091">
    <property type="entry name" value="PAS"/>
    <property type="match status" value="1"/>
</dbReference>
<evidence type="ECO:0000259" key="18">
    <source>
        <dbReference type="PROSITE" id="PS50112"/>
    </source>
</evidence>
<dbReference type="Pfam" id="PF00989">
    <property type="entry name" value="PAS"/>
    <property type="match status" value="1"/>
</dbReference>
<dbReference type="PROSITE" id="PS50112">
    <property type="entry name" value="PAS"/>
    <property type="match status" value="1"/>
</dbReference>
<keyword evidence="14" id="KW-0175">Coiled coil</keyword>
<dbReference type="Pfam" id="PF02518">
    <property type="entry name" value="HATPase_c"/>
    <property type="match status" value="1"/>
</dbReference>
<dbReference type="InterPro" id="IPR036890">
    <property type="entry name" value="HATPase_C_sf"/>
</dbReference>
<feature type="domain" description="Histidine kinase" evidence="16">
    <location>
        <begin position="392"/>
        <end position="613"/>
    </location>
</feature>
<comment type="subcellular location">
    <subcellularLocation>
        <location evidence="2">Cell membrane</location>
        <topology evidence="2">Multi-pass membrane protein</topology>
    </subcellularLocation>
</comment>
<dbReference type="PANTHER" id="PTHR45339:SF1">
    <property type="entry name" value="HYBRID SIGNAL TRANSDUCTION HISTIDINE KINASE J"/>
    <property type="match status" value="1"/>
</dbReference>
<protein>
    <recommendedName>
        <fullName evidence="3">histidine kinase</fullName>
        <ecNumber evidence="3">2.7.13.3</ecNumber>
    </recommendedName>
</protein>
<keyword evidence="9 15" id="KW-1133">Transmembrane helix</keyword>
<feature type="domain" description="Response regulatory" evidence="17">
    <location>
        <begin position="636"/>
        <end position="754"/>
    </location>
</feature>
<evidence type="ECO:0000256" key="1">
    <source>
        <dbReference type="ARBA" id="ARBA00000085"/>
    </source>
</evidence>
<organism evidence="20 21">
    <name type="scientific">Ohtaekwangia kribbensis</name>
    <dbReference type="NCBI Taxonomy" id="688913"/>
    <lineage>
        <taxon>Bacteria</taxon>
        <taxon>Pseudomonadati</taxon>
        <taxon>Bacteroidota</taxon>
        <taxon>Cytophagia</taxon>
        <taxon>Cytophagales</taxon>
        <taxon>Fulvivirgaceae</taxon>
        <taxon>Ohtaekwangia</taxon>
    </lineage>
</organism>
<dbReference type="Gene3D" id="3.30.450.20">
    <property type="entry name" value="PAS domain"/>
    <property type="match status" value="1"/>
</dbReference>
<keyword evidence="6 15" id="KW-0812">Transmembrane</keyword>
<keyword evidence="10" id="KW-0902">Two-component regulatory system</keyword>
<proteinExistence type="predicted"/>
<evidence type="ECO:0000256" key="11">
    <source>
        <dbReference type="ARBA" id="ARBA00023136"/>
    </source>
</evidence>
<evidence type="ECO:0000256" key="4">
    <source>
        <dbReference type="ARBA" id="ARBA00022475"/>
    </source>
</evidence>
<keyword evidence="7" id="KW-0547">Nucleotide-binding</keyword>
<dbReference type="CDD" id="cd00130">
    <property type="entry name" value="PAS"/>
    <property type="match status" value="1"/>
</dbReference>
<dbReference type="Pfam" id="PF00072">
    <property type="entry name" value="Response_reg"/>
    <property type="match status" value="1"/>
</dbReference>
<feature type="modified residue" description="Phosphohistidine" evidence="12">
    <location>
        <position position="816"/>
    </location>
</feature>
<dbReference type="InterPro" id="IPR003661">
    <property type="entry name" value="HisK_dim/P_dom"/>
</dbReference>
<dbReference type="Gene3D" id="1.20.120.160">
    <property type="entry name" value="HPT domain"/>
    <property type="match status" value="1"/>
</dbReference>
<keyword evidence="5 13" id="KW-0597">Phosphoprotein</keyword>
<dbReference type="Pfam" id="PF00512">
    <property type="entry name" value="HisKA"/>
    <property type="match status" value="1"/>
</dbReference>
<dbReference type="InterPro" id="IPR008207">
    <property type="entry name" value="Sig_transdc_His_kin_Hpt_dom"/>
</dbReference>
<dbReference type="InterPro" id="IPR001789">
    <property type="entry name" value="Sig_transdc_resp-reg_receiver"/>
</dbReference>
<dbReference type="PROSITE" id="PS50109">
    <property type="entry name" value="HIS_KIN"/>
    <property type="match status" value="1"/>
</dbReference>
<keyword evidence="21" id="KW-1185">Reference proteome</keyword>
<dbReference type="PROSITE" id="PS50894">
    <property type="entry name" value="HPT"/>
    <property type="match status" value="1"/>
</dbReference>
<evidence type="ECO:0000256" key="14">
    <source>
        <dbReference type="SAM" id="Coils"/>
    </source>
</evidence>
<evidence type="ECO:0000256" key="8">
    <source>
        <dbReference type="ARBA" id="ARBA00022840"/>
    </source>
</evidence>
<dbReference type="PROSITE" id="PS50110">
    <property type="entry name" value="RESPONSE_REGULATORY"/>
    <property type="match status" value="1"/>
</dbReference>
<dbReference type="CDD" id="cd16922">
    <property type="entry name" value="HATPase_EvgS-ArcB-TorS-like"/>
    <property type="match status" value="1"/>
</dbReference>
<dbReference type="InterPro" id="IPR003594">
    <property type="entry name" value="HATPase_dom"/>
</dbReference>
<dbReference type="SMART" id="SM00448">
    <property type="entry name" value="REC"/>
    <property type="match status" value="1"/>
</dbReference>
<dbReference type="SUPFAM" id="SSF55874">
    <property type="entry name" value="ATPase domain of HSP90 chaperone/DNA topoisomerase II/histidine kinase"/>
    <property type="match status" value="1"/>
</dbReference>
<evidence type="ECO:0000259" key="17">
    <source>
        <dbReference type="PROSITE" id="PS50110"/>
    </source>
</evidence>
<dbReference type="InterPro" id="IPR013767">
    <property type="entry name" value="PAS_fold"/>
</dbReference>
<dbReference type="EC" id="2.7.13.3" evidence="3"/>
<evidence type="ECO:0000256" key="15">
    <source>
        <dbReference type="SAM" id="Phobius"/>
    </source>
</evidence>
<feature type="domain" description="PAS" evidence="18">
    <location>
        <begin position="250"/>
        <end position="320"/>
    </location>
</feature>
<dbReference type="PANTHER" id="PTHR45339">
    <property type="entry name" value="HYBRID SIGNAL TRANSDUCTION HISTIDINE KINASE J"/>
    <property type="match status" value="1"/>
</dbReference>
<feature type="transmembrane region" description="Helical" evidence="15">
    <location>
        <begin position="12"/>
        <end position="34"/>
    </location>
</feature>
<dbReference type="EMBL" id="JBHTKA010000007">
    <property type="protein sequence ID" value="MFD1001383.1"/>
    <property type="molecule type" value="Genomic_DNA"/>
</dbReference>
<dbReference type="RefSeq" id="WP_377581069.1">
    <property type="nucleotide sequence ID" value="NZ_JBHTKA010000007.1"/>
</dbReference>
<evidence type="ECO:0000313" key="20">
    <source>
        <dbReference type="EMBL" id="MFD1001383.1"/>
    </source>
</evidence>
<dbReference type="SMART" id="SM00388">
    <property type="entry name" value="HisKA"/>
    <property type="match status" value="1"/>
</dbReference>
<evidence type="ECO:0000313" key="21">
    <source>
        <dbReference type="Proteomes" id="UP001597112"/>
    </source>
</evidence>
<evidence type="ECO:0000256" key="5">
    <source>
        <dbReference type="ARBA" id="ARBA00022553"/>
    </source>
</evidence>
<keyword evidence="11 15" id="KW-0472">Membrane</keyword>
<dbReference type="InterPro" id="IPR035965">
    <property type="entry name" value="PAS-like_dom_sf"/>
</dbReference>
<dbReference type="InterPro" id="IPR036641">
    <property type="entry name" value="HPT_dom_sf"/>
</dbReference>
<dbReference type="CDD" id="cd17546">
    <property type="entry name" value="REC_hyHK_CKI1_RcsC-like"/>
    <property type="match status" value="1"/>
</dbReference>
<dbReference type="Gene3D" id="3.40.50.2300">
    <property type="match status" value="1"/>
</dbReference>
<dbReference type="InterPro" id="IPR004358">
    <property type="entry name" value="Sig_transdc_His_kin-like_C"/>
</dbReference>
<sequence>MKTTRRSLKRRYIFFIGSVILTIIVSQAIVQYALQRQNEDAQLINEAGRQRMLSQRISKLILYLNDDLIETDTIRGTRLDTLTKLINTWQVMHDRLILQNQQNDKSKIIELLLNKNTPHVTSIVAAARNILRAPGAESVNAAVAEISKHELPFLLLMERTVNQYQREAEQKLNYFKKIELALSALAIAILVAEFMYIFLPVLKSLRIKNKKLSKLNRQLVLSNNELVASEEEIRVNLEQISALRESLEIRERQYRELVENASDMIYELGQDGKFTFVNAVMEVHSGYSKDELMGKPYWELVHEDDRADTIQFYRDQLKECREVSYREFRMHGKTDDLWVGQNVRMFFEGKYAHKVSVVARDITIRRQAERALQEAKEKAENATRIKSDFLSMISHEIRTPMNAIIGLTNLLLEDKLTVKQQENLKLLKFSGENLLTIINDILDFSKIEANKIEIEKVDFDLKEIIQRTVSMMEHRVSGKNVKVQAFFDGTLPQYLKGDPVRIVQIITNLMGNAVKFTEEGEVRLVVEALKREGKLVTFRCTVMDTGIGIPADKINTIFDSFSQAGNNITREYGGTGLGLTITRRLINLMGSDIAVDSIPGEGSSFFFTLTLEEGQKPSEGTTSNDLATILRQRSIRVLLVEDNRVNQMVAVNFLQNWGIHTVVASNGREAVELIKEKRYDLVLMDLQMPVMNGYEATRAIRSMDDPYFHTIPIIALTASAMIEMRDKVLTTGMSDYMSKPFHPGDLQRIISKYALQEDVKVSESTMASQLDLYTEGNTEFKCELIGQFIQNLEELKVVFEKALAASDAEMFRAVVHKSKTTVSVISYKPLSDILGAVKDQMKSTIETDAIFPDELHIGFYKACDEAILMLQEELRKARATTKSV</sequence>
<evidence type="ECO:0000259" key="19">
    <source>
        <dbReference type="PROSITE" id="PS50894"/>
    </source>
</evidence>
<comment type="catalytic activity">
    <reaction evidence="1">
        <text>ATP + protein L-histidine = ADP + protein N-phospho-L-histidine.</text>
        <dbReference type="EC" id="2.7.13.3"/>
    </reaction>
</comment>
<accession>A0ABW3K7V0</accession>
<dbReference type="Proteomes" id="UP001597112">
    <property type="component" value="Unassembled WGS sequence"/>
</dbReference>
<reference evidence="21" key="1">
    <citation type="journal article" date="2019" name="Int. J. Syst. Evol. Microbiol.">
        <title>The Global Catalogue of Microorganisms (GCM) 10K type strain sequencing project: providing services to taxonomists for standard genome sequencing and annotation.</title>
        <authorList>
            <consortium name="The Broad Institute Genomics Platform"/>
            <consortium name="The Broad Institute Genome Sequencing Center for Infectious Disease"/>
            <person name="Wu L."/>
            <person name="Ma J."/>
        </authorList>
    </citation>
    <scope>NUCLEOTIDE SEQUENCE [LARGE SCALE GENOMIC DNA]</scope>
    <source>
        <strain evidence="21">CCUG 58938</strain>
    </source>
</reference>
<evidence type="ECO:0000256" key="3">
    <source>
        <dbReference type="ARBA" id="ARBA00012438"/>
    </source>
</evidence>
<dbReference type="PRINTS" id="PR00344">
    <property type="entry name" value="BCTRLSENSOR"/>
</dbReference>
<dbReference type="SUPFAM" id="SSF47384">
    <property type="entry name" value="Homodimeric domain of signal transducing histidine kinase"/>
    <property type="match status" value="1"/>
</dbReference>
<dbReference type="InterPro" id="IPR000014">
    <property type="entry name" value="PAS"/>
</dbReference>
<gene>
    <name evidence="20" type="ORF">ACFQ21_18795</name>
</gene>
<dbReference type="InterPro" id="IPR011006">
    <property type="entry name" value="CheY-like_superfamily"/>
</dbReference>
<keyword evidence="4" id="KW-1003">Cell membrane</keyword>
<dbReference type="InterPro" id="IPR036097">
    <property type="entry name" value="HisK_dim/P_sf"/>
</dbReference>
<dbReference type="SUPFAM" id="SSF55785">
    <property type="entry name" value="PYP-like sensor domain (PAS domain)"/>
    <property type="match status" value="1"/>
</dbReference>
<keyword evidence="8" id="KW-0067">ATP-binding</keyword>
<evidence type="ECO:0000256" key="12">
    <source>
        <dbReference type="PROSITE-ProRule" id="PRU00110"/>
    </source>
</evidence>
<evidence type="ECO:0000259" key="16">
    <source>
        <dbReference type="PROSITE" id="PS50109"/>
    </source>
</evidence>
<evidence type="ECO:0000256" key="6">
    <source>
        <dbReference type="ARBA" id="ARBA00022692"/>
    </source>
</evidence>
<evidence type="ECO:0000256" key="9">
    <source>
        <dbReference type="ARBA" id="ARBA00022989"/>
    </source>
</evidence>
<evidence type="ECO:0000256" key="10">
    <source>
        <dbReference type="ARBA" id="ARBA00023012"/>
    </source>
</evidence>
<feature type="modified residue" description="4-aspartylphosphate" evidence="13">
    <location>
        <position position="685"/>
    </location>
</feature>
<dbReference type="Gene3D" id="3.30.565.10">
    <property type="entry name" value="Histidine kinase-like ATPase, C-terminal domain"/>
    <property type="match status" value="1"/>
</dbReference>
<dbReference type="SUPFAM" id="SSF47226">
    <property type="entry name" value="Histidine-containing phosphotransfer domain, HPT domain"/>
    <property type="match status" value="1"/>
</dbReference>
<evidence type="ECO:0000256" key="2">
    <source>
        <dbReference type="ARBA" id="ARBA00004651"/>
    </source>
</evidence>
<dbReference type="NCBIfam" id="TIGR00229">
    <property type="entry name" value="sensory_box"/>
    <property type="match status" value="1"/>
</dbReference>
<feature type="coiled-coil region" evidence="14">
    <location>
        <begin position="212"/>
        <end position="264"/>
    </location>
</feature>
<dbReference type="InterPro" id="IPR029095">
    <property type="entry name" value="NarX-like_N"/>
</dbReference>
<dbReference type="Pfam" id="PF13675">
    <property type="entry name" value="PilJ"/>
    <property type="match status" value="1"/>
</dbReference>
<dbReference type="Gene3D" id="1.10.287.130">
    <property type="match status" value="1"/>
</dbReference>
<evidence type="ECO:0000256" key="13">
    <source>
        <dbReference type="PROSITE-ProRule" id="PRU00169"/>
    </source>
</evidence>
<dbReference type="InterPro" id="IPR005467">
    <property type="entry name" value="His_kinase_dom"/>
</dbReference>
<evidence type="ECO:0000256" key="7">
    <source>
        <dbReference type="ARBA" id="ARBA00022741"/>
    </source>
</evidence>
<feature type="domain" description="HPt" evidence="19">
    <location>
        <begin position="777"/>
        <end position="884"/>
    </location>
</feature>
<dbReference type="SUPFAM" id="SSF52172">
    <property type="entry name" value="CheY-like"/>
    <property type="match status" value="1"/>
</dbReference>
<dbReference type="SMART" id="SM00387">
    <property type="entry name" value="HATPase_c"/>
    <property type="match status" value="1"/>
</dbReference>
<dbReference type="CDD" id="cd00082">
    <property type="entry name" value="HisKA"/>
    <property type="match status" value="1"/>
</dbReference>
<name>A0ABW3K7V0_9BACT</name>